<accession>A0ACD1FWW9</accession>
<organism evidence="1 2">
    <name type="scientific">Aspergillus brunneoviolaceus CBS 621.78</name>
    <dbReference type="NCBI Taxonomy" id="1450534"/>
    <lineage>
        <taxon>Eukaryota</taxon>
        <taxon>Fungi</taxon>
        <taxon>Dikarya</taxon>
        <taxon>Ascomycota</taxon>
        <taxon>Pezizomycotina</taxon>
        <taxon>Eurotiomycetes</taxon>
        <taxon>Eurotiomycetidae</taxon>
        <taxon>Eurotiales</taxon>
        <taxon>Aspergillaceae</taxon>
        <taxon>Aspergillus</taxon>
        <taxon>Aspergillus subgen. Circumdati</taxon>
    </lineage>
</organism>
<reference evidence="1" key="1">
    <citation type="submission" date="2018-02" db="EMBL/GenBank/DDBJ databases">
        <title>The genomes of Aspergillus section Nigri reveals drivers in fungal speciation.</title>
        <authorList>
            <consortium name="DOE Joint Genome Institute"/>
            <person name="Vesth T.C."/>
            <person name="Nybo J."/>
            <person name="Theobald S."/>
            <person name="Brandl J."/>
            <person name="Frisvad J.C."/>
            <person name="Nielsen K.F."/>
            <person name="Lyhne E.K."/>
            <person name="Kogle M.E."/>
            <person name="Kuo A."/>
            <person name="Riley R."/>
            <person name="Clum A."/>
            <person name="Nolan M."/>
            <person name="Lipzen A."/>
            <person name="Salamov A."/>
            <person name="Henrissat B."/>
            <person name="Wiebenga A."/>
            <person name="De vries R.P."/>
            <person name="Grigoriev I.V."/>
            <person name="Mortensen U.H."/>
            <person name="Andersen M.R."/>
            <person name="Baker S.E."/>
        </authorList>
    </citation>
    <scope>NUCLEOTIDE SEQUENCE</scope>
    <source>
        <strain evidence="1">CBS 621.78</strain>
    </source>
</reference>
<sequence length="168" mass="18082">MVHVHVHVPMENETNASSPPVQSSPGHRQKQIAITVDSGGAYSLFLVRNYGMIGQQSDQQTGLFLTILLPTHLLYVNTPFPCIHQPLRCIDGLTFKPPPPPSSTPPPPQNPSNALSNMTHPQNTPSSHGIASSLHSQPTTSETHSTAIQPTKQTSQAHPHTSEANNLA</sequence>
<protein>
    <submittedName>
        <fullName evidence="1">Uncharacterized protein</fullName>
    </submittedName>
</protein>
<dbReference type="Proteomes" id="UP000249057">
    <property type="component" value="Unassembled WGS sequence"/>
</dbReference>
<name>A0ACD1FWW9_9EURO</name>
<proteinExistence type="predicted"/>
<evidence type="ECO:0000313" key="2">
    <source>
        <dbReference type="Proteomes" id="UP000249057"/>
    </source>
</evidence>
<dbReference type="EMBL" id="KZ825388">
    <property type="protein sequence ID" value="RAH41449.1"/>
    <property type="molecule type" value="Genomic_DNA"/>
</dbReference>
<gene>
    <name evidence="1" type="ORF">BO95DRAFT_267831</name>
</gene>
<evidence type="ECO:0000313" key="1">
    <source>
        <dbReference type="EMBL" id="RAH41449.1"/>
    </source>
</evidence>
<keyword evidence="2" id="KW-1185">Reference proteome</keyword>